<evidence type="ECO:0000256" key="2">
    <source>
        <dbReference type="ARBA" id="ARBA00022487"/>
    </source>
</evidence>
<dbReference type="Pfam" id="PF22244">
    <property type="entry name" value="GCE_fung"/>
    <property type="match status" value="1"/>
</dbReference>
<feature type="signal peptide" evidence="8">
    <location>
        <begin position="1"/>
        <end position="16"/>
    </location>
</feature>
<dbReference type="GO" id="GO:0046274">
    <property type="term" value="P:lignin catabolic process"/>
    <property type="evidence" value="ECO:0007669"/>
    <property type="project" value="UniProtKB-KW"/>
</dbReference>
<sequence length="396" mass="41141">MAYLSATLFLAGAALALPTIDIFGRQSVNCTVPSSIPAVNYAKLPDPFKMQSGTAVTTKAQFDCRAQEISKAMQQYELGDYPPAPDSVQGSLSGNTLTVAVTVGTKSVSFTASVSKPAGQGPFPAIITIGGSSLPIPANVATINFGNDAFAAQDSASSRGQGQFYTLFGASHSAGALTAWAWGVDRLIDALEQVNATSGIDTARLGVTGCSRNGKGAFVVGALVGRIALTLPQESGSGGAACWRISDAQSRAGANIQTAGEIVGENVWFSTRLDSYAGATSTMPEDHHMLAALVVPRGLFVMENDIDWLGPVSTTGCMKAAREIYKAYGVPNNMGFSLVGGHSHCMFPSAQQADLTAYINYFLLNGATDPGEVEVSSATVDMAQWTGDWTIPAALT</sequence>
<dbReference type="STRING" id="252740.A0A423W082"/>
<organism evidence="10 11">
    <name type="scientific">Cytospora chrysosperma</name>
    <name type="common">Cytospora canker fungus</name>
    <name type="synonym">Sphaeria chrysosperma</name>
    <dbReference type="NCBI Taxonomy" id="252740"/>
    <lineage>
        <taxon>Eukaryota</taxon>
        <taxon>Fungi</taxon>
        <taxon>Dikarya</taxon>
        <taxon>Ascomycota</taxon>
        <taxon>Pezizomycotina</taxon>
        <taxon>Sordariomycetes</taxon>
        <taxon>Sordariomycetidae</taxon>
        <taxon>Diaporthales</taxon>
        <taxon>Cytosporaceae</taxon>
        <taxon>Cytospora</taxon>
    </lineage>
</organism>
<keyword evidence="3 8" id="KW-0732">Signal</keyword>
<dbReference type="Gene3D" id="3.40.50.1820">
    <property type="entry name" value="alpha/beta hydrolase"/>
    <property type="match status" value="1"/>
</dbReference>
<feature type="domain" description="4-O-methyl-glucuronoyl methylesterase-like" evidence="9">
    <location>
        <begin position="99"/>
        <end position="329"/>
    </location>
</feature>
<reference evidence="10 11" key="1">
    <citation type="submission" date="2015-09" db="EMBL/GenBank/DDBJ databases">
        <title>Host preference determinants of Valsa canker pathogens revealed by comparative genomics.</title>
        <authorList>
            <person name="Yin Z."/>
            <person name="Huang L."/>
        </authorList>
    </citation>
    <scope>NUCLEOTIDE SEQUENCE [LARGE SCALE GENOMIC DNA]</scope>
    <source>
        <strain evidence="10 11">YSFL</strain>
    </source>
</reference>
<evidence type="ECO:0000256" key="7">
    <source>
        <dbReference type="ARBA" id="ARBA00026105"/>
    </source>
</evidence>
<keyword evidence="4" id="KW-0378">Hydrolase</keyword>
<comment type="similarity">
    <text evidence="1">Belongs to the carbohydrate esterase 15 (CE15) family.</text>
</comment>
<keyword evidence="5" id="KW-0439">Lignin degradation</keyword>
<comment type="caution">
    <text evidence="10">The sequence shown here is derived from an EMBL/GenBank/DDBJ whole genome shotgun (WGS) entry which is preliminary data.</text>
</comment>
<dbReference type="GO" id="GO:0052689">
    <property type="term" value="F:carboxylic ester hydrolase activity"/>
    <property type="evidence" value="ECO:0007669"/>
    <property type="project" value="UniProtKB-KW"/>
</dbReference>
<name>A0A423W082_CYTCH</name>
<evidence type="ECO:0000256" key="4">
    <source>
        <dbReference type="ARBA" id="ARBA00022801"/>
    </source>
</evidence>
<protein>
    <recommendedName>
        <fullName evidence="7">(4-O-methyl)-D-glucuronate--lignin esterase</fullName>
        <ecNumber evidence="7">3.1.1.117</ecNumber>
    </recommendedName>
</protein>
<dbReference type="SUPFAM" id="SSF53474">
    <property type="entry name" value="alpha/beta-Hydrolases"/>
    <property type="match status" value="1"/>
</dbReference>
<keyword evidence="2" id="KW-0719">Serine esterase</keyword>
<gene>
    <name evidence="10" type="ORF">VSDG_05625</name>
</gene>
<keyword evidence="11" id="KW-1185">Reference proteome</keyword>
<evidence type="ECO:0000313" key="10">
    <source>
        <dbReference type="EMBL" id="ROV96709.1"/>
    </source>
</evidence>
<dbReference type="Proteomes" id="UP000284375">
    <property type="component" value="Unassembled WGS sequence"/>
</dbReference>
<feature type="chain" id="PRO_5019397403" description="(4-O-methyl)-D-glucuronate--lignin esterase" evidence="8">
    <location>
        <begin position="17"/>
        <end position="396"/>
    </location>
</feature>
<dbReference type="InterPro" id="IPR029058">
    <property type="entry name" value="AB_hydrolase_fold"/>
</dbReference>
<accession>A0A423W082</accession>
<evidence type="ECO:0000256" key="8">
    <source>
        <dbReference type="SAM" id="SignalP"/>
    </source>
</evidence>
<evidence type="ECO:0000256" key="5">
    <source>
        <dbReference type="ARBA" id="ARBA00023185"/>
    </source>
</evidence>
<evidence type="ECO:0000256" key="1">
    <source>
        <dbReference type="ARBA" id="ARBA00010092"/>
    </source>
</evidence>
<dbReference type="EMBL" id="LJZO01000019">
    <property type="protein sequence ID" value="ROV96709.1"/>
    <property type="molecule type" value="Genomic_DNA"/>
</dbReference>
<dbReference type="AlphaFoldDB" id="A0A423W082"/>
<evidence type="ECO:0000256" key="6">
    <source>
        <dbReference type="ARBA" id="ARBA00024511"/>
    </source>
</evidence>
<evidence type="ECO:0000313" key="11">
    <source>
        <dbReference type="Proteomes" id="UP000284375"/>
    </source>
</evidence>
<proteinExistence type="inferred from homology"/>
<evidence type="ECO:0000259" key="9">
    <source>
        <dbReference type="Pfam" id="PF22244"/>
    </source>
</evidence>
<comment type="catalytic activity">
    <reaction evidence="6">
        <text>a 4-O-methyl-alpha-D-glucuronosyl ester derivative + H2O = 4-O-methyl-alpha-D-glucuronate derivative + an alcohol + H(+)</text>
        <dbReference type="Rhea" id="RHEA:67452"/>
        <dbReference type="ChEBI" id="CHEBI:15377"/>
        <dbReference type="ChEBI" id="CHEBI:15378"/>
        <dbReference type="ChEBI" id="CHEBI:30879"/>
        <dbReference type="ChEBI" id="CHEBI:171667"/>
        <dbReference type="ChEBI" id="CHEBI:171668"/>
        <dbReference type="EC" id="3.1.1.117"/>
    </reaction>
    <physiologicalReaction direction="left-to-right" evidence="6">
        <dbReference type="Rhea" id="RHEA:67453"/>
    </physiologicalReaction>
</comment>
<dbReference type="EC" id="3.1.1.117" evidence="7"/>
<dbReference type="OrthoDB" id="3781271at2759"/>
<evidence type="ECO:0000256" key="3">
    <source>
        <dbReference type="ARBA" id="ARBA00022729"/>
    </source>
</evidence>
<dbReference type="InterPro" id="IPR054579">
    <property type="entry name" value="GCE-like_dom"/>
</dbReference>